<dbReference type="GO" id="GO:0046872">
    <property type="term" value="F:metal ion binding"/>
    <property type="evidence" value="ECO:0007669"/>
    <property type="project" value="UniProtKB-KW"/>
</dbReference>
<dbReference type="InterPro" id="IPR011008">
    <property type="entry name" value="Dimeric_a/b-barrel"/>
</dbReference>
<evidence type="ECO:0000256" key="6">
    <source>
        <dbReference type="ARBA" id="ARBA00023002"/>
    </source>
</evidence>
<evidence type="ECO:0000256" key="8">
    <source>
        <dbReference type="ARBA" id="ARBA00025737"/>
    </source>
</evidence>
<keyword evidence="12" id="KW-1185">Reference proteome</keyword>
<keyword evidence="2 11" id="KW-0575">Peroxidase</keyword>
<evidence type="ECO:0000256" key="7">
    <source>
        <dbReference type="ARBA" id="ARBA00023004"/>
    </source>
</evidence>
<dbReference type="PROSITE" id="PS51404">
    <property type="entry name" value="DYP_PEROXIDASE"/>
    <property type="match status" value="1"/>
</dbReference>
<dbReference type="Pfam" id="PF20628">
    <property type="entry name" value="Dyp_perox_C"/>
    <property type="match status" value="1"/>
</dbReference>
<dbReference type="GO" id="GO:0004601">
    <property type="term" value="F:peroxidase activity"/>
    <property type="evidence" value="ECO:0007669"/>
    <property type="project" value="UniProtKB-KW"/>
</dbReference>
<evidence type="ECO:0000313" key="12">
    <source>
        <dbReference type="Proteomes" id="UP000198415"/>
    </source>
</evidence>
<keyword evidence="5" id="KW-0732">Signal</keyword>
<comment type="similarity">
    <text evidence="8">Belongs to the DyP-type peroxidase family.</text>
</comment>
<protein>
    <submittedName>
        <fullName evidence="11">Dyp-type peroxidase family</fullName>
    </submittedName>
</protein>
<dbReference type="PANTHER" id="PTHR30521">
    <property type="entry name" value="DEFERROCHELATASE/PEROXIDASE"/>
    <property type="match status" value="1"/>
</dbReference>
<sequence>MASLPADAAQIQGNILRPFRGDHQAFVFLSYRSDRAGARAWLAGAATRATGDDEIQQSRPAPDGTPARALLNIGLTATGLTLLHPEVAGDLAGHLAFWQGPLGTRLDDAGAITTAPALLGDLGPGDPSQWVVGGPGRPVDALLTVAARTRNTLQDAVEGEVREAARHGLEVLLVQWGDALRNDQGRRIEHFGFADGISQPGVRGFADTVRPGAPVIAAGEFLLGHPGERRPPTWTPRPTPAPWMRNGSFQVFRRLRQDVAGWWQHMSSLSTDPEDAAARALGRHLDGRPLAAPGRDGDLNTFTYQGDDDGSRTPRYSHIRKVNPREDGVFRDRGHKMLRRGIPFGSRLHRGEADDGQERGMLFNAYMANIEDQFEHVQRRWATDPGFPASTLSRYGRSAPGVDGLDPVLGPDARAAGESLPPDVLRGIPAAAFGGFVTTTGAVYAFAPSIRALHLLAGSARLDALVAV</sequence>
<evidence type="ECO:0000256" key="5">
    <source>
        <dbReference type="ARBA" id="ARBA00022729"/>
    </source>
</evidence>
<accession>A0A239D1S8</accession>
<dbReference type="SUPFAM" id="SSF54909">
    <property type="entry name" value="Dimeric alpha+beta barrel"/>
    <property type="match status" value="1"/>
</dbReference>
<evidence type="ECO:0000256" key="3">
    <source>
        <dbReference type="ARBA" id="ARBA00022617"/>
    </source>
</evidence>
<evidence type="ECO:0000256" key="2">
    <source>
        <dbReference type="ARBA" id="ARBA00022559"/>
    </source>
</evidence>
<keyword evidence="6" id="KW-0560">Oxidoreductase</keyword>
<dbReference type="NCBIfam" id="TIGR01413">
    <property type="entry name" value="Dyp_perox_fam"/>
    <property type="match status" value="1"/>
</dbReference>
<dbReference type="GO" id="GO:0005829">
    <property type="term" value="C:cytosol"/>
    <property type="evidence" value="ECO:0007669"/>
    <property type="project" value="TreeGrafter"/>
</dbReference>
<dbReference type="AlphaFoldDB" id="A0A239D1S8"/>
<proteinExistence type="inferred from homology"/>
<feature type="region of interest" description="Disordered" evidence="9">
    <location>
        <begin position="223"/>
        <end position="242"/>
    </location>
</feature>
<evidence type="ECO:0000313" key="11">
    <source>
        <dbReference type="EMBL" id="SNS26385.1"/>
    </source>
</evidence>
<dbReference type="InterPro" id="IPR006314">
    <property type="entry name" value="Dyp_peroxidase"/>
</dbReference>
<dbReference type="EMBL" id="FZNR01000012">
    <property type="protein sequence ID" value="SNS26385.1"/>
    <property type="molecule type" value="Genomic_DNA"/>
</dbReference>
<dbReference type="RefSeq" id="WP_089296295.1">
    <property type="nucleotide sequence ID" value="NZ_BOMU01000063.1"/>
</dbReference>
<evidence type="ECO:0000259" key="10">
    <source>
        <dbReference type="Pfam" id="PF20628"/>
    </source>
</evidence>
<reference evidence="11 12" key="1">
    <citation type="submission" date="2017-06" db="EMBL/GenBank/DDBJ databases">
        <authorList>
            <person name="Kim H.J."/>
            <person name="Triplett B.A."/>
        </authorList>
    </citation>
    <scope>NUCLEOTIDE SEQUENCE [LARGE SCALE GENOMIC DNA]</scope>
    <source>
        <strain evidence="11 12">DSM 43151</strain>
    </source>
</reference>
<dbReference type="Proteomes" id="UP000198415">
    <property type="component" value="Unassembled WGS sequence"/>
</dbReference>
<feature type="domain" description="Dyp-type peroxidase C-terminal" evidence="10">
    <location>
        <begin position="241"/>
        <end position="383"/>
    </location>
</feature>
<dbReference type="InterPro" id="IPR048328">
    <property type="entry name" value="Dyp_perox_C"/>
</dbReference>
<gene>
    <name evidence="11" type="ORF">SAMN06264365_112221</name>
</gene>
<keyword evidence="7" id="KW-0408">Iron</keyword>
<name>A0A239D1S8_9ACTN</name>
<evidence type="ECO:0000256" key="4">
    <source>
        <dbReference type="ARBA" id="ARBA00022723"/>
    </source>
</evidence>
<evidence type="ECO:0000256" key="9">
    <source>
        <dbReference type="SAM" id="MobiDB-lite"/>
    </source>
</evidence>
<comment type="cofactor">
    <cofactor evidence="1">
        <name>heme b</name>
        <dbReference type="ChEBI" id="CHEBI:60344"/>
    </cofactor>
</comment>
<evidence type="ECO:0000256" key="1">
    <source>
        <dbReference type="ARBA" id="ARBA00001970"/>
    </source>
</evidence>
<keyword evidence="3" id="KW-0349">Heme</keyword>
<keyword evidence="4" id="KW-0479">Metal-binding</keyword>
<dbReference type="GO" id="GO:0020037">
    <property type="term" value="F:heme binding"/>
    <property type="evidence" value="ECO:0007669"/>
    <property type="project" value="InterPro"/>
</dbReference>
<dbReference type="OrthoDB" id="236246at2"/>
<dbReference type="PANTHER" id="PTHR30521:SF4">
    <property type="entry name" value="DEFERROCHELATASE"/>
    <property type="match status" value="1"/>
</dbReference>
<organism evidence="11 12">
    <name type="scientific">Actinoplanes regularis</name>
    <dbReference type="NCBI Taxonomy" id="52697"/>
    <lineage>
        <taxon>Bacteria</taxon>
        <taxon>Bacillati</taxon>
        <taxon>Actinomycetota</taxon>
        <taxon>Actinomycetes</taxon>
        <taxon>Micromonosporales</taxon>
        <taxon>Micromonosporaceae</taxon>
        <taxon>Actinoplanes</taxon>
    </lineage>
</organism>